<keyword evidence="4" id="KW-1185">Reference proteome</keyword>
<feature type="compositionally biased region" description="Polar residues" evidence="1">
    <location>
        <begin position="58"/>
        <end position="70"/>
    </location>
</feature>
<evidence type="ECO:0000256" key="1">
    <source>
        <dbReference type="SAM" id="MobiDB-lite"/>
    </source>
</evidence>
<protein>
    <recommendedName>
        <fullName evidence="2">Transcription factor zinc-finger domain-containing protein</fullName>
    </recommendedName>
</protein>
<gene>
    <name evidence="3" type="ORF">PaecuDRAFT_4721</name>
</gene>
<reference evidence="3 4" key="1">
    <citation type="submission" date="2010-07" db="EMBL/GenBank/DDBJ databases">
        <title>The draft genome of Paenibacillus curdlanolyticus YK9.</title>
        <authorList>
            <consortium name="US DOE Joint Genome Institute (JGI-PGF)"/>
            <person name="Lucas S."/>
            <person name="Copeland A."/>
            <person name="Lapidus A."/>
            <person name="Cheng J.-F."/>
            <person name="Bruce D."/>
            <person name="Goodwin L."/>
            <person name="Pitluck S."/>
            <person name="Land M.L."/>
            <person name="Hauser L."/>
            <person name="Chang Y.-J."/>
            <person name="Jeffries C."/>
            <person name="Anderson I.J."/>
            <person name="Johnson E."/>
            <person name="Loganathan U."/>
            <person name="Mulhopadhyay B."/>
            <person name="Kyrpides N."/>
            <person name="Woyke T.J."/>
        </authorList>
    </citation>
    <scope>NUCLEOTIDE SEQUENCE [LARGE SCALE GENOMIC DNA]</scope>
    <source>
        <strain evidence="3 4">YK9</strain>
    </source>
</reference>
<dbReference type="EMBL" id="AEDD01000016">
    <property type="protein sequence ID" value="EFM08530.1"/>
    <property type="molecule type" value="Genomic_DNA"/>
</dbReference>
<feature type="compositionally biased region" description="Basic residues" evidence="1">
    <location>
        <begin position="169"/>
        <end position="186"/>
    </location>
</feature>
<evidence type="ECO:0000313" key="3">
    <source>
        <dbReference type="EMBL" id="EFM08530.1"/>
    </source>
</evidence>
<evidence type="ECO:0000259" key="2">
    <source>
        <dbReference type="Pfam" id="PF13453"/>
    </source>
</evidence>
<sequence>MKCPVCADVRMREIEKDGVLIDVCPDCKGVWLDRGELDKLMQGVKELRGDVDAYYSGTPAQQQPNNSYGSQSGGAAPGSYRAQQQNNASGQQSSGGYNSSPSTGGYGSQPQSQQGSYGQHAGGYGSHAQGQYGYGQQGASQHNQGHQSFGQQGYGQQGYGQQGYGQHGYGKHGHHNSHGYPHKKKKTVLDVLGDLFD</sequence>
<dbReference type="STRING" id="717606.PaecuDRAFT_4721"/>
<accession>E0IGC8</accession>
<feature type="region of interest" description="Disordered" evidence="1">
    <location>
        <begin position="55"/>
        <end position="186"/>
    </location>
</feature>
<dbReference type="InterPro" id="IPR027392">
    <property type="entry name" value="TF_Znf"/>
</dbReference>
<feature type="compositionally biased region" description="Low complexity" evidence="1">
    <location>
        <begin position="137"/>
        <end position="151"/>
    </location>
</feature>
<organism evidence="3 4">
    <name type="scientific">Paenibacillus curdlanolyticus YK9</name>
    <dbReference type="NCBI Taxonomy" id="717606"/>
    <lineage>
        <taxon>Bacteria</taxon>
        <taxon>Bacillati</taxon>
        <taxon>Bacillota</taxon>
        <taxon>Bacilli</taxon>
        <taxon>Bacillales</taxon>
        <taxon>Paenibacillaceae</taxon>
        <taxon>Paenibacillus</taxon>
    </lineage>
</organism>
<feature type="compositionally biased region" description="Gly residues" evidence="1">
    <location>
        <begin position="152"/>
        <end position="168"/>
    </location>
</feature>
<dbReference type="AlphaFoldDB" id="E0IGC8"/>
<proteinExistence type="predicted"/>
<dbReference type="eggNOG" id="COG3809">
    <property type="taxonomic scope" value="Bacteria"/>
</dbReference>
<dbReference type="Pfam" id="PF13453">
    <property type="entry name" value="Zn_ribbon_TFIIB"/>
    <property type="match status" value="1"/>
</dbReference>
<name>E0IGC8_9BACL</name>
<feature type="compositionally biased region" description="Low complexity" evidence="1">
    <location>
        <begin position="83"/>
        <end position="119"/>
    </location>
</feature>
<feature type="domain" description="Transcription factor zinc-finger" evidence="2">
    <location>
        <begin position="2"/>
        <end position="42"/>
    </location>
</feature>
<dbReference type="Proteomes" id="UP000005387">
    <property type="component" value="Unassembled WGS sequence"/>
</dbReference>
<evidence type="ECO:0000313" key="4">
    <source>
        <dbReference type="Proteomes" id="UP000005387"/>
    </source>
</evidence>